<dbReference type="OrthoDB" id="422086at2759"/>
<dbReference type="GO" id="GO:0032259">
    <property type="term" value="P:methylation"/>
    <property type="evidence" value="ECO:0007669"/>
    <property type="project" value="UniProtKB-KW"/>
</dbReference>
<protein>
    <recommendedName>
        <fullName evidence="5">Protein-S-isoprenylcysteine O-methyltransferase</fullName>
        <ecNumber evidence="5">2.1.1.100</ecNumber>
    </recommendedName>
</protein>
<dbReference type="RefSeq" id="XP_007774887.1">
    <property type="nucleotide sequence ID" value="XM_007776697.1"/>
</dbReference>
<feature type="transmembrane region" description="Helical" evidence="5">
    <location>
        <begin position="150"/>
        <end position="170"/>
    </location>
</feature>
<evidence type="ECO:0000313" key="7">
    <source>
        <dbReference type="EMBL" id="EIW74812.1"/>
    </source>
</evidence>
<dbReference type="OMA" id="WAERTRY"/>
<name>A0A5M3M601_CONPW</name>
<accession>A0A5M3M601</accession>
<dbReference type="Gene3D" id="1.20.120.1630">
    <property type="match status" value="1"/>
</dbReference>
<comment type="catalytic activity">
    <reaction evidence="5">
        <text>[protein]-C-terminal S-[(2E,6E)-farnesyl]-L-cysteine + S-adenosyl-L-methionine = [protein]-C-terminal S-[(2E,6E)-farnesyl]-L-cysteine methyl ester + S-adenosyl-L-homocysteine</text>
        <dbReference type="Rhea" id="RHEA:21672"/>
        <dbReference type="Rhea" id="RHEA-COMP:12125"/>
        <dbReference type="Rhea" id="RHEA-COMP:12126"/>
        <dbReference type="ChEBI" id="CHEBI:57856"/>
        <dbReference type="ChEBI" id="CHEBI:59789"/>
        <dbReference type="ChEBI" id="CHEBI:90510"/>
        <dbReference type="ChEBI" id="CHEBI:90511"/>
        <dbReference type="EC" id="2.1.1.100"/>
    </reaction>
</comment>
<dbReference type="Proteomes" id="UP000053558">
    <property type="component" value="Unassembled WGS sequence"/>
</dbReference>
<feature type="signal peptide" evidence="6">
    <location>
        <begin position="1"/>
        <end position="20"/>
    </location>
</feature>
<keyword evidence="2 5" id="KW-0812">Transmembrane</keyword>
<keyword evidence="5" id="KW-0808">Transferase</keyword>
<dbReference type="PANTHER" id="PTHR12714">
    <property type="entry name" value="PROTEIN-S ISOPRENYLCYSTEINE O-METHYLTRANSFERASE"/>
    <property type="match status" value="1"/>
</dbReference>
<comment type="similarity">
    <text evidence="5">Belongs to the class VI-like SAM-binding methyltransferase superfamily. Isoprenylcysteine carboxyl methyltransferase family.</text>
</comment>
<evidence type="ECO:0000256" key="2">
    <source>
        <dbReference type="ARBA" id="ARBA00022692"/>
    </source>
</evidence>
<evidence type="ECO:0000313" key="8">
    <source>
        <dbReference type="Proteomes" id="UP000053558"/>
    </source>
</evidence>
<dbReference type="Pfam" id="PF04140">
    <property type="entry name" value="ICMT"/>
    <property type="match status" value="1"/>
</dbReference>
<keyword evidence="8" id="KW-1185">Reference proteome</keyword>
<evidence type="ECO:0000256" key="4">
    <source>
        <dbReference type="ARBA" id="ARBA00023136"/>
    </source>
</evidence>
<keyword evidence="4 5" id="KW-0472">Membrane</keyword>
<evidence type="ECO:0000256" key="1">
    <source>
        <dbReference type="ARBA" id="ARBA00004141"/>
    </source>
</evidence>
<reference evidence="8" key="1">
    <citation type="journal article" date="2012" name="Science">
        <title>The Paleozoic origin of enzymatic lignin decomposition reconstructed from 31 fungal genomes.</title>
        <authorList>
            <person name="Floudas D."/>
            <person name="Binder M."/>
            <person name="Riley R."/>
            <person name="Barry K."/>
            <person name="Blanchette R.A."/>
            <person name="Henrissat B."/>
            <person name="Martinez A.T."/>
            <person name="Otillar R."/>
            <person name="Spatafora J.W."/>
            <person name="Yadav J.S."/>
            <person name="Aerts A."/>
            <person name="Benoit I."/>
            <person name="Boyd A."/>
            <person name="Carlson A."/>
            <person name="Copeland A."/>
            <person name="Coutinho P.M."/>
            <person name="de Vries R.P."/>
            <person name="Ferreira P."/>
            <person name="Findley K."/>
            <person name="Foster B."/>
            <person name="Gaskell J."/>
            <person name="Glotzer D."/>
            <person name="Gorecki P."/>
            <person name="Heitman J."/>
            <person name="Hesse C."/>
            <person name="Hori C."/>
            <person name="Igarashi K."/>
            <person name="Jurgens J.A."/>
            <person name="Kallen N."/>
            <person name="Kersten P."/>
            <person name="Kohler A."/>
            <person name="Kuees U."/>
            <person name="Kumar T.K.A."/>
            <person name="Kuo A."/>
            <person name="LaButti K."/>
            <person name="Larrondo L.F."/>
            <person name="Lindquist E."/>
            <person name="Ling A."/>
            <person name="Lombard V."/>
            <person name="Lucas S."/>
            <person name="Lundell T."/>
            <person name="Martin R."/>
            <person name="McLaughlin D.J."/>
            <person name="Morgenstern I."/>
            <person name="Morin E."/>
            <person name="Murat C."/>
            <person name="Nagy L.G."/>
            <person name="Nolan M."/>
            <person name="Ohm R.A."/>
            <person name="Patyshakuliyeva A."/>
            <person name="Rokas A."/>
            <person name="Ruiz-Duenas F.J."/>
            <person name="Sabat G."/>
            <person name="Salamov A."/>
            <person name="Samejima M."/>
            <person name="Schmutz J."/>
            <person name="Slot J.C."/>
            <person name="St John F."/>
            <person name="Stenlid J."/>
            <person name="Sun H."/>
            <person name="Sun S."/>
            <person name="Syed K."/>
            <person name="Tsang A."/>
            <person name="Wiebenga A."/>
            <person name="Young D."/>
            <person name="Pisabarro A."/>
            <person name="Eastwood D.C."/>
            <person name="Martin F."/>
            <person name="Cullen D."/>
            <person name="Grigoriev I.V."/>
            <person name="Hibbett D.S."/>
        </authorList>
    </citation>
    <scope>NUCLEOTIDE SEQUENCE [LARGE SCALE GENOMIC DNA]</scope>
    <source>
        <strain evidence="8">RWD-64-598 SS2</strain>
    </source>
</reference>
<proteinExistence type="inferred from homology"/>
<sequence>MSWLKLGLFVSSALGNGISASNPNPNPPKEALEQVKRTTGDMVMGRFMGQTLAVVAVIPTLAEAAITVALKYPSSTSSRVLDFLGYDPSRCSTELSGTFLTGAALATLGGIGRCWCYRTLGQYFTFQLTLYRDHHLITSGPYAVVRHPSYTFVLMICTGIAVVHGAPGSWLRSAAAFAPLRYAIMLVCSSIILVSWKFMLQRLPLEDEYLRRHFGREWEAWASRVRYWLVPGII</sequence>
<dbReference type="EC" id="2.1.1.100" evidence="5"/>
<evidence type="ECO:0000256" key="3">
    <source>
        <dbReference type="ARBA" id="ARBA00022989"/>
    </source>
</evidence>
<evidence type="ECO:0000256" key="6">
    <source>
        <dbReference type="SAM" id="SignalP"/>
    </source>
</evidence>
<comment type="caution">
    <text evidence="7">The sequence shown here is derived from an EMBL/GenBank/DDBJ whole genome shotgun (WGS) entry which is preliminary data.</text>
</comment>
<comment type="caution">
    <text evidence="5">Lacks conserved residue(s) required for the propagation of feature annotation.</text>
</comment>
<dbReference type="KEGG" id="cput:CONPUDRAFT_147450"/>
<dbReference type="EMBL" id="JH711590">
    <property type="protein sequence ID" value="EIW74812.1"/>
    <property type="molecule type" value="Genomic_DNA"/>
</dbReference>
<dbReference type="AlphaFoldDB" id="A0A5M3M601"/>
<feature type="transmembrane region" description="Helical" evidence="5">
    <location>
        <begin position="47"/>
        <end position="70"/>
    </location>
</feature>
<organism evidence="7 8">
    <name type="scientific">Coniophora puteana (strain RWD-64-598)</name>
    <name type="common">Brown rot fungus</name>
    <dbReference type="NCBI Taxonomy" id="741705"/>
    <lineage>
        <taxon>Eukaryota</taxon>
        <taxon>Fungi</taxon>
        <taxon>Dikarya</taxon>
        <taxon>Basidiomycota</taxon>
        <taxon>Agaricomycotina</taxon>
        <taxon>Agaricomycetes</taxon>
        <taxon>Agaricomycetidae</taxon>
        <taxon>Boletales</taxon>
        <taxon>Coniophorineae</taxon>
        <taxon>Coniophoraceae</taxon>
        <taxon>Coniophora</taxon>
    </lineage>
</organism>
<keyword evidence="3 5" id="KW-1133">Transmembrane helix</keyword>
<dbReference type="InterPro" id="IPR007269">
    <property type="entry name" value="ICMT_MeTrfase"/>
</dbReference>
<comment type="subcellular location">
    <subcellularLocation>
        <location evidence="5">Endoplasmic reticulum membrane</location>
        <topology evidence="5">Multi-pass membrane protein</topology>
    </subcellularLocation>
    <subcellularLocation>
        <location evidence="1">Membrane</location>
        <topology evidence="1">Multi-pass membrane protein</topology>
    </subcellularLocation>
</comment>
<keyword evidence="5" id="KW-0256">Endoplasmic reticulum</keyword>
<dbReference type="GO" id="GO:0005789">
    <property type="term" value="C:endoplasmic reticulum membrane"/>
    <property type="evidence" value="ECO:0007669"/>
    <property type="project" value="UniProtKB-SubCell"/>
</dbReference>
<gene>
    <name evidence="7" type="ORF">CONPUDRAFT_147450</name>
</gene>
<dbReference type="PANTHER" id="PTHR12714:SF9">
    <property type="entry name" value="PROTEIN-S-ISOPRENYLCYSTEINE O-METHYLTRANSFERASE"/>
    <property type="match status" value="1"/>
</dbReference>
<dbReference type="GeneID" id="19202325"/>
<keyword evidence="6" id="KW-0732">Signal</keyword>
<keyword evidence="5" id="KW-0949">S-adenosyl-L-methionine</keyword>
<dbReference type="GO" id="GO:0004671">
    <property type="term" value="F:protein C-terminal S-isoprenylcysteine carboxyl O-methyltransferase activity"/>
    <property type="evidence" value="ECO:0007669"/>
    <property type="project" value="UniProtKB-EC"/>
</dbReference>
<feature type="transmembrane region" description="Helical" evidence="5">
    <location>
        <begin position="182"/>
        <end position="200"/>
    </location>
</feature>
<evidence type="ECO:0000256" key="5">
    <source>
        <dbReference type="RuleBase" id="RU362022"/>
    </source>
</evidence>
<feature type="chain" id="PRO_5024402806" description="Protein-S-isoprenylcysteine O-methyltransferase" evidence="6">
    <location>
        <begin position="21"/>
        <end position="234"/>
    </location>
</feature>
<keyword evidence="5" id="KW-0489">Methyltransferase</keyword>